<dbReference type="SUPFAM" id="SSF52980">
    <property type="entry name" value="Restriction endonuclease-like"/>
    <property type="match status" value="1"/>
</dbReference>
<dbReference type="InterPro" id="IPR011335">
    <property type="entry name" value="Restrct_endonuc-II-like"/>
</dbReference>
<dbReference type="GO" id="GO:0000287">
    <property type="term" value="F:magnesium ion binding"/>
    <property type="evidence" value="ECO:0007669"/>
    <property type="project" value="InterPro"/>
</dbReference>
<proteinExistence type="predicted"/>
<accession>A0A5N7IZM9</accession>
<dbReference type="GO" id="GO:0003677">
    <property type="term" value="F:DNA binding"/>
    <property type="evidence" value="ECO:0007669"/>
    <property type="project" value="InterPro"/>
</dbReference>
<evidence type="ECO:0000313" key="1">
    <source>
        <dbReference type="EMBL" id="MPQ61931.1"/>
    </source>
</evidence>
<organism evidence="1 2">
    <name type="scientific">Clostridium estertheticum</name>
    <dbReference type="NCBI Taxonomy" id="238834"/>
    <lineage>
        <taxon>Bacteria</taxon>
        <taxon>Bacillati</taxon>
        <taxon>Bacillota</taxon>
        <taxon>Clostridia</taxon>
        <taxon>Eubacteriales</taxon>
        <taxon>Clostridiaceae</taxon>
        <taxon>Clostridium</taxon>
    </lineage>
</organism>
<dbReference type="GO" id="GO:0009307">
    <property type="term" value="P:DNA restriction-modification system"/>
    <property type="evidence" value="ECO:0007669"/>
    <property type="project" value="InterPro"/>
</dbReference>
<comment type="caution">
    <text evidence="1">The sequence shown here is derived from an EMBL/GenBank/DDBJ whole genome shotgun (WGS) entry which is preliminary data.</text>
</comment>
<dbReference type="AlphaFoldDB" id="A0A5N7IZM9"/>
<reference evidence="1 2" key="1">
    <citation type="journal article" date="2019" name="Lett. Appl. Microbiol.">
        <title>A case of 'blown pack' spoilage of vacuum-packaged pork likely associated with Clostridium estertheticum in Canada.</title>
        <authorList>
            <person name="Zhang P."/>
            <person name="Ward P."/>
            <person name="McMullen L.M."/>
            <person name="Yang X."/>
        </authorList>
    </citation>
    <scope>NUCLEOTIDE SEQUENCE [LARGE SCALE GENOMIC DNA]</scope>
    <source>
        <strain evidence="1 2">MA19</strain>
    </source>
</reference>
<evidence type="ECO:0000313" key="2">
    <source>
        <dbReference type="Proteomes" id="UP000342249"/>
    </source>
</evidence>
<dbReference type="Pfam" id="PF09195">
    <property type="entry name" value="Endonuc-BglII"/>
    <property type="match status" value="1"/>
</dbReference>
<dbReference type="Proteomes" id="UP000342249">
    <property type="component" value="Unassembled WGS sequence"/>
</dbReference>
<sequence>MEYVIKSINHSEKILKDMEEYKELENILCNFSEDLLIDYYKKDNYISLSNAINKYFKEKLIGLEWNIDSYIFKNSEYSSKRWTLNYTKDEVAINIAFDHNISICWNLLKGEIQSKPNILQKDGSSNINILLTATSNFIREGGFDNATGSFEEYKKYLPPLSNFINSPILLIGLDKLDTFYIQTIKSNGKKIGKVIGK</sequence>
<name>A0A5N7IZM9_9CLOT</name>
<dbReference type="EMBL" id="SPSF01000016">
    <property type="protein sequence ID" value="MPQ61931.1"/>
    <property type="molecule type" value="Genomic_DNA"/>
</dbReference>
<protein>
    <recommendedName>
        <fullName evidence="3">Restriction endonuclease</fullName>
    </recommendedName>
</protein>
<dbReference type="Gene3D" id="3.40.91.20">
    <property type="match status" value="1"/>
</dbReference>
<dbReference type="RefSeq" id="WP_152751647.1">
    <property type="nucleotide sequence ID" value="NZ_SPSE01000018.1"/>
</dbReference>
<gene>
    <name evidence="1" type="ORF">E4V82_07375</name>
</gene>
<dbReference type="GO" id="GO:0009036">
    <property type="term" value="F:type II site-specific deoxyribonuclease activity"/>
    <property type="evidence" value="ECO:0007669"/>
    <property type="project" value="InterPro"/>
</dbReference>
<dbReference type="InterPro" id="IPR015278">
    <property type="entry name" value="BglII-like"/>
</dbReference>
<evidence type="ECO:0008006" key="3">
    <source>
        <dbReference type="Google" id="ProtNLM"/>
    </source>
</evidence>
<dbReference type="InterPro" id="IPR011338">
    <property type="entry name" value="BamHI/BglII/BstY"/>
</dbReference>